<dbReference type="InterPro" id="IPR000086">
    <property type="entry name" value="NUDIX_hydrolase_dom"/>
</dbReference>
<dbReference type="PROSITE" id="PS51462">
    <property type="entry name" value="NUDIX"/>
    <property type="match status" value="1"/>
</dbReference>
<keyword evidence="4" id="KW-0378">Hydrolase</keyword>
<keyword evidence="6" id="KW-0464">Manganese</keyword>
<evidence type="ECO:0000259" key="7">
    <source>
        <dbReference type="PROSITE" id="PS51462"/>
    </source>
</evidence>
<keyword evidence="5" id="KW-0460">Magnesium</keyword>
<organism evidence="8">
    <name type="scientific">marine metagenome</name>
    <dbReference type="NCBI Taxonomy" id="408172"/>
    <lineage>
        <taxon>unclassified sequences</taxon>
        <taxon>metagenomes</taxon>
        <taxon>ecological metagenomes</taxon>
    </lineage>
</organism>
<comment type="cofactor">
    <cofactor evidence="2">
        <name>Mg(2+)</name>
        <dbReference type="ChEBI" id="CHEBI:18420"/>
    </cofactor>
</comment>
<dbReference type="GO" id="GO:0046872">
    <property type="term" value="F:metal ion binding"/>
    <property type="evidence" value="ECO:0007669"/>
    <property type="project" value="UniProtKB-KW"/>
</dbReference>
<dbReference type="GO" id="GO:0010945">
    <property type="term" value="F:coenzyme A diphosphatase activity"/>
    <property type="evidence" value="ECO:0007669"/>
    <property type="project" value="InterPro"/>
</dbReference>
<evidence type="ECO:0000256" key="1">
    <source>
        <dbReference type="ARBA" id="ARBA00001936"/>
    </source>
</evidence>
<dbReference type="PANTHER" id="PTHR12992">
    <property type="entry name" value="NUDIX HYDROLASE"/>
    <property type="match status" value="1"/>
</dbReference>
<dbReference type="CDD" id="cd03426">
    <property type="entry name" value="NUDIX_CoAse_Nudt7"/>
    <property type="match status" value="1"/>
</dbReference>
<evidence type="ECO:0000256" key="3">
    <source>
        <dbReference type="ARBA" id="ARBA00022723"/>
    </source>
</evidence>
<keyword evidence="3" id="KW-0479">Metal-binding</keyword>
<dbReference type="SUPFAM" id="SSF55811">
    <property type="entry name" value="Nudix"/>
    <property type="match status" value="1"/>
</dbReference>
<dbReference type="InterPro" id="IPR015797">
    <property type="entry name" value="NUDIX_hydrolase-like_dom_sf"/>
</dbReference>
<proteinExistence type="predicted"/>
<dbReference type="EMBL" id="UINC01013031">
    <property type="protein sequence ID" value="SVA56548.1"/>
    <property type="molecule type" value="Genomic_DNA"/>
</dbReference>
<gene>
    <name evidence="8" type="ORF">METZ01_LOCUS109402</name>
</gene>
<dbReference type="InterPro" id="IPR045121">
    <property type="entry name" value="CoAse"/>
</dbReference>
<evidence type="ECO:0000313" key="8">
    <source>
        <dbReference type="EMBL" id="SVA56548.1"/>
    </source>
</evidence>
<dbReference type="AlphaFoldDB" id="A0A381WWC7"/>
<evidence type="ECO:0000256" key="6">
    <source>
        <dbReference type="ARBA" id="ARBA00023211"/>
    </source>
</evidence>
<name>A0A381WWC7_9ZZZZ</name>
<accession>A0A381WWC7</accession>
<dbReference type="PANTHER" id="PTHR12992:SF11">
    <property type="entry name" value="MITOCHONDRIAL COENZYME A DIPHOSPHATASE NUDT8"/>
    <property type="match status" value="1"/>
</dbReference>
<protein>
    <recommendedName>
        <fullName evidence="7">Nudix hydrolase domain-containing protein</fullName>
    </recommendedName>
</protein>
<evidence type="ECO:0000256" key="2">
    <source>
        <dbReference type="ARBA" id="ARBA00001946"/>
    </source>
</evidence>
<evidence type="ECO:0000256" key="4">
    <source>
        <dbReference type="ARBA" id="ARBA00022801"/>
    </source>
</evidence>
<comment type="cofactor">
    <cofactor evidence="1">
        <name>Mn(2+)</name>
        <dbReference type="ChEBI" id="CHEBI:29035"/>
    </cofactor>
</comment>
<sequence length="204" mass="23221">MLNKIRESYYGTQPSNDPVLEVMNRLPEHIVKDYLQKINLKHAGVLLGLQQSASGINIILTKRTTKLKNHAGEISFPGGSYDGFQDKNIIETAIREANEEIGLAQTSSEIIGFVPPQISLGTGFIVTPVIAFVEDDFSPVPNPDEVEEIFQVPLDFLMDQVNLEHQHKVYDEIKWSVYSYSYEQYYIWGLTAQIIRKFCNLINR</sequence>
<dbReference type="Gene3D" id="3.90.79.10">
    <property type="entry name" value="Nucleoside Triphosphate Pyrophosphohydrolase"/>
    <property type="match status" value="1"/>
</dbReference>
<evidence type="ECO:0000256" key="5">
    <source>
        <dbReference type="ARBA" id="ARBA00022842"/>
    </source>
</evidence>
<dbReference type="Pfam" id="PF00293">
    <property type="entry name" value="NUDIX"/>
    <property type="match status" value="1"/>
</dbReference>
<feature type="domain" description="Nudix hydrolase" evidence="7">
    <location>
        <begin position="40"/>
        <end position="183"/>
    </location>
</feature>
<reference evidence="8" key="1">
    <citation type="submission" date="2018-05" db="EMBL/GenBank/DDBJ databases">
        <authorList>
            <person name="Lanie J.A."/>
            <person name="Ng W.-L."/>
            <person name="Kazmierczak K.M."/>
            <person name="Andrzejewski T.M."/>
            <person name="Davidsen T.M."/>
            <person name="Wayne K.J."/>
            <person name="Tettelin H."/>
            <person name="Glass J.I."/>
            <person name="Rusch D."/>
            <person name="Podicherti R."/>
            <person name="Tsui H.-C.T."/>
            <person name="Winkler M.E."/>
        </authorList>
    </citation>
    <scope>NUCLEOTIDE SEQUENCE</scope>
</reference>